<evidence type="ECO:0000256" key="4">
    <source>
        <dbReference type="ARBA" id="ARBA00023069"/>
    </source>
</evidence>
<keyword evidence="4" id="KW-0969">Cilium</keyword>
<dbReference type="RefSeq" id="XP_038075881.1">
    <property type="nucleotide sequence ID" value="XM_038219953.1"/>
</dbReference>
<dbReference type="SMART" id="SM00365">
    <property type="entry name" value="LRR_SD22"/>
    <property type="match status" value="4"/>
</dbReference>
<keyword evidence="7" id="KW-1185">Reference proteome</keyword>
<protein>
    <submittedName>
        <fullName evidence="6">Uncharacterized protein</fullName>
    </submittedName>
</protein>
<dbReference type="EnsemblMetazoa" id="XM_038219953.1">
    <property type="protein sequence ID" value="XP_038075881.1"/>
    <property type="gene ID" value="LOC119743514"/>
</dbReference>
<evidence type="ECO:0000256" key="3">
    <source>
        <dbReference type="ARBA" id="ARBA00022737"/>
    </source>
</evidence>
<keyword evidence="3" id="KW-0677">Repeat</keyword>
<dbReference type="InterPro" id="IPR032675">
    <property type="entry name" value="LRR_dom_sf"/>
</dbReference>
<dbReference type="PANTHER" id="PTHR45973:SF9">
    <property type="entry name" value="LEUCINE-RICH REPEAT-CONTAINING PROTEIN 46"/>
    <property type="match status" value="1"/>
</dbReference>
<dbReference type="InterPro" id="IPR050576">
    <property type="entry name" value="Cilia_flagella_integrity"/>
</dbReference>
<dbReference type="SUPFAM" id="SSF52075">
    <property type="entry name" value="Outer arm dynein light chain 1"/>
    <property type="match status" value="1"/>
</dbReference>
<dbReference type="RefSeq" id="XP_038049791.1">
    <property type="nucleotide sequence ID" value="XM_038193863.1"/>
</dbReference>
<dbReference type="GeneID" id="119723309"/>
<accession>A0A914BJ72</accession>
<dbReference type="OrthoDB" id="10059291at2759"/>
<dbReference type="OMA" id="KDICEYN"/>
<name>A0A914BJ72_PATMI</name>
<sequence>MPTAEEEESLKELCCANGVKLSKLAEGCDDTVTSLEMFFSGYENITGLKFFPNLTALILMGQEITKMEGLSTCNQLKELWICECKIKVIEGLSACKKINILHLYSNCISQITNISHLKDLEVLGLAQNNIVNIEGIGELVQLRNLNLAANRIEQIGHCLDVNRNLEALNLSGNNISSFRELTHLIRLPKLKHLGLKDPLYAPNPVCYLCNYSTHVLYHLPFIERLDSYDVSDKSLREMAEATVVKKKMYYNMRVKTFQRVLADMTDCITRKKRLLTHDTRDRLRTLSFNIKEVRVLSLK</sequence>
<dbReference type="GeneID" id="119743514"/>
<dbReference type="PANTHER" id="PTHR45973">
    <property type="entry name" value="PROTEIN PHOSPHATASE 1 REGULATORY SUBUNIT SDS22-RELATED"/>
    <property type="match status" value="1"/>
</dbReference>
<dbReference type="Gene3D" id="3.80.10.10">
    <property type="entry name" value="Ribonuclease Inhibitor"/>
    <property type="match status" value="2"/>
</dbReference>
<organism evidence="6 7">
    <name type="scientific">Patiria miniata</name>
    <name type="common">Bat star</name>
    <name type="synonym">Asterina miniata</name>
    <dbReference type="NCBI Taxonomy" id="46514"/>
    <lineage>
        <taxon>Eukaryota</taxon>
        <taxon>Metazoa</taxon>
        <taxon>Echinodermata</taxon>
        <taxon>Eleutherozoa</taxon>
        <taxon>Asterozoa</taxon>
        <taxon>Asteroidea</taxon>
        <taxon>Valvatacea</taxon>
        <taxon>Valvatida</taxon>
        <taxon>Asterinidae</taxon>
        <taxon>Patiria</taxon>
    </lineage>
</organism>
<evidence type="ECO:0000256" key="1">
    <source>
        <dbReference type="ARBA" id="ARBA00004138"/>
    </source>
</evidence>
<keyword evidence="2" id="KW-0433">Leucine-rich repeat</keyword>
<evidence type="ECO:0000313" key="6">
    <source>
        <dbReference type="EnsemblMetazoa" id="XP_038075881.1"/>
    </source>
</evidence>
<keyword evidence="5" id="KW-0966">Cell projection</keyword>
<dbReference type="Proteomes" id="UP000887568">
    <property type="component" value="Unplaced"/>
</dbReference>
<dbReference type="EnsemblMetazoa" id="XM_038193863.1">
    <property type="protein sequence ID" value="XP_038049791.1"/>
    <property type="gene ID" value="LOC119723309"/>
</dbReference>
<proteinExistence type="predicted"/>
<evidence type="ECO:0000256" key="5">
    <source>
        <dbReference type="ARBA" id="ARBA00023273"/>
    </source>
</evidence>
<dbReference type="Pfam" id="PF14580">
    <property type="entry name" value="LRR_9"/>
    <property type="match status" value="1"/>
</dbReference>
<evidence type="ECO:0000313" key="7">
    <source>
        <dbReference type="Proteomes" id="UP000887568"/>
    </source>
</evidence>
<dbReference type="PROSITE" id="PS51450">
    <property type="entry name" value="LRR"/>
    <property type="match status" value="3"/>
</dbReference>
<evidence type="ECO:0000256" key="2">
    <source>
        <dbReference type="ARBA" id="ARBA00022614"/>
    </source>
</evidence>
<reference evidence="6" key="1">
    <citation type="submission" date="2022-11" db="UniProtKB">
        <authorList>
            <consortium name="EnsemblMetazoa"/>
        </authorList>
    </citation>
    <scope>IDENTIFICATION</scope>
</reference>
<comment type="subcellular location">
    <subcellularLocation>
        <location evidence="1">Cell projection</location>
        <location evidence="1">Cilium</location>
    </subcellularLocation>
</comment>
<dbReference type="AlphaFoldDB" id="A0A914BJ72"/>
<dbReference type="InterPro" id="IPR001611">
    <property type="entry name" value="Leu-rich_rpt"/>
</dbReference>